<organism evidence="1">
    <name type="scientific">Tanacetum cinerariifolium</name>
    <name type="common">Dalmatian daisy</name>
    <name type="synonym">Chrysanthemum cinerariifolium</name>
    <dbReference type="NCBI Taxonomy" id="118510"/>
    <lineage>
        <taxon>Eukaryota</taxon>
        <taxon>Viridiplantae</taxon>
        <taxon>Streptophyta</taxon>
        <taxon>Embryophyta</taxon>
        <taxon>Tracheophyta</taxon>
        <taxon>Spermatophyta</taxon>
        <taxon>Magnoliopsida</taxon>
        <taxon>eudicotyledons</taxon>
        <taxon>Gunneridae</taxon>
        <taxon>Pentapetalae</taxon>
        <taxon>asterids</taxon>
        <taxon>campanulids</taxon>
        <taxon>Asterales</taxon>
        <taxon>Asteraceae</taxon>
        <taxon>Asteroideae</taxon>
        <taxon>Anthemideae</taxon>
        <taxon>Anthemidinae</taxon>
        <taxon>Tanacetum</taxon>
    </lineage>
</organism>
<sequence>AASVVVDNVPAAVEEPFILPPTQPPPPSQTRRVNNLEQDKIAQDLEITKGIIADMDVDEDVTLKDVADIAKEVAVDAEIEDSDDELEPAELQEVVEVVTTTKLMTEVVTAASATIPAATITAAAPTLTTAPSVSKRRKGVVIKDPEEIATPSTIIHTAPKYKDKGKEIMVIDQVKRKEKEDNDVMRYQALKRKPQTEAQARKNKMKLDEEVEELRKHLQIVPNDDDVYTEASPLALKVPVVDYEIYTENNKPYYKIKRADGTHQLYLSLLSMLRNFDREDLVVLWQLVKERFVSSKPKNFSNDFLLTTLRAIEEISTYKVHSGSNAQQSLELMPLRTSKIYTKGLRLLVKDLVLPSQVDVVG</sequence>
<dbReference type="EMBL" id="BKCJ010465068">
    <property type="protein sequence ID" value="GFA66635.1"/>
    <property type="molecule type" value="Genomic_DNA"/>
</dbReference>
<comment type="caution">
    <text evidence="1">The sequence shown here is derived from an EMBL/GenBank/DDBJ whole genome shotgun (WGS) entry which is preliminary data.</text>
</comment>
<dbReference type="AlphaFoldDB" id="A0A699JZS1"/>
<feature type="non-terminal residue" evidence="1">
    <location>
        <position position="1"/>
    </location>
</feature>
<protein>
    <submittedName>
        <fullName evidence="1">Uncharacterized protein</fullName>
    </submittedName>
</protein>
<proteinExistence type="predicted"/>
<reference evidence="1" key="1">
    <citation type="journal article" date="2019" name="Sci. Rep.">
        <title>Draft genome of Tanacetum cinerariifolium, the natural source of mosquito coil.</title>
        <authorList>
            <person name="Yamashiro T."/>
            <person name="Shiraishi A."/>
            <person name="Satake H."/>
            <person name="Nakayama K."/>
        </authorList>
    </citation>
    <scope>NUCLEOTIDE SEQUENCE</scope>
</reference>
<name>A0A699JZS1_TANCI</name>
<accession>A0A699JZS1</accession>
<gene>
    <name evidence="1" type="ORF">Tci_638607</name>
</gene>
<evidence type="ECO:0000313" key="1">
    <source>
        <dbReference type="EMBL" id="GFA66635.1"/>
    </source>
</evidence>